<feature type="domain" description="BPL/LPL catalytic" evidence="6">
    <location>
        <begin position="65"/>
        <end position="263"/>
    </location>
</feature>
<dbReference type="HOGENOM" id="CLU_051096_0_1_9"/>
<proteinExistence type="inferred from homology"/>
<dbReference type="InterPro" id="IPR008988">
    <property type="entry name" value="Transcriptional_repressor_C"/>
</dbReference>
<dbReference type="PANTHER" id="PTHR12835">
    <property type="entry name" value="BIOTIN PROTEIN LIGASE"/>
    <property type="match status" value="1"/>
</dbReference>
<dbReference type="PaxDb" id="195103-CPF_0664"/>
<dbReference type="PROSITE" id="PS51733">
    <property type="entry name" value="BPL_LPL_CATALYTIC"/>
    <property type="match status" value="1"/>
</dbReference>
<dbReference type="Proteomes" id="UP000001823">
    <property type="component" value="Chromosome"/>
</dbReference>
<feature type="DNA-binding region" description="H-T-H motif" evidence="5">
    <location>
        <begin position="21"/>
        <end position="40"/>
    </location>
</feature>
<dbReference type="eggNOG" id="COG0340">
    <property type="taxonomic scope" value="Bacteria"/>
</dbReference>
<evidence type="ECO:0000313" key="7">
    <source>
        <dbReference type="EMBL" id="ABG84680.1"/>
    </source>
</evidence>
<dbReference type="GO" id="GO:0006355">
    <property type="term" value="P:regulation of DNA-templated transcription"/>
    <property type="evidence" value="ECO:0007669"/>
    <property type="project" value="UniProtKB-UniRule"/>
</dbReference>
<gene>
    <name evidence="5 7" type="primary">birA</name>
    <name evidence="7" type="ordered locus">CPF_0664</name>
</gene>
<keyword evidence="8" id="KW-1185">Reference proteome</keyword>
<evidence type="ECO:0000256" key="2">
    <source>
        <dbReference type="ARBA" id="ARBA00022741"/>
    </source>
</evidence>
<dbReference type="InterPro" id="IPR004408">
    <property type="entry name" value="Biotin_CoA_COase_ligase"/>
</dbReference>
<dbReference type="SUPFAM" id="SSF55681">
    <property type="entry name" value="Class II aaRS and biotin synthetases"/>
    <property type="match status" value="1"/>
</dbReference>
<dbReference type="InterPro" id="IPR030855">
    <property type="entry name" value="Bifunct_BirA"/>
</dbReference>
<dbReference type="SUPFAM" id="SSF46785">
    <property type="entry name" value="Winged helix' DNA-binding domain"/>
    <property type="match status" value="1"/>
</dbReference>
<dbReference type="Gene3D" id="2.30.30.100">
    <property type="match status" value="1"/>
</dbReference>
<name>A0A0H2YVI6_CLOP1</name>
<dbReference type="GO" id="GO:0009249">
    <property type="term" value="P:protein lipoylation"/>
    <property type="evidence" value="ECO:0007669"/>
    <property type="project" value="UniProtKB-ARBA"/>
</dbReference>
<dbReference type="STRING" id="195103.CPF_0664"/>
<dbReference type="GO" id="GO:0016740">
    <property type="term" value="F:transferase activity"/>
    <property type="evidence" value="ECO:0007669"/>
    <property type="project" value="UniProtKB-ARBA"/>
</dbReference>
<keyword evidence="2 5" id="KW-0547">Nucleotide-binding</keyword>
<protein>
    <recommendedName>
        <fullName evidence="5">Bifunctional ligase/repressor BirA</fullName>
    </recommendedName>
    <alternativeName>
        <fullName evidence="5">Biotin--[acetyl-CoA-carboxylase] ligase</fullName>
        <ecNumber evidence="5">6.3.4.15</ecNumber>
    </alternativeName>
    <alternativeName>
        <fullName evidence="5">Biotin--protein ligase</fullName>
    </alternativeName>
    <alternativeName>
        <fullName evidence="5">Biotin-[acetyl-CoA carboxylase] synthetase</fullName>
    </alternativeName>
</protein>
<comment type="function">
    <text evidence="5">Acts both as a biotin--[acetyl-CoA-carboxylase] ligase and a repressor.</text>
</comment>
<dbReference type="CDD" id="cd00090">
    <property type="entry name" value="HTH_ARSR"/>
    <property type="match status" value="1"/>
</dbReference>
<dbReference type="Gene3D" id="3.30.930.10">
    <property type="entry name" value="Bira Bifunctional Protein, Domain 2"/>
    <property type="match status" value="1"/>
</dbReference>
<keyword evidence="5" id="KW-0805">Transcription regulation</keyword>
<feature type="binding site" evidence="5">
    <location>
        <begin position="92"/>
        <end position="94"/>
    </location>
    <ligand>
        <name>biotin</name>
        <dbReference type="ChEBI" id="CHEBI:57586"/>
    </ligand>
</feature>
<evidence type="ECO:0000313" key="8">
    <source>
        <dbReference type="Proteomes" id="UP000001823"/>
    </source>
</evidence>
<accession>A0A0H2YVI6</accession>
<dbReference type="EC" id="6.3.4.15" evidence="5"/>
<keyword evidence="4 5" id="KW-0092">Biotin</keyword>
<keyword evidence="1 5" id="KW-0436">Ligase</keyword>
<organism evidence="7 8">
    <name type="scientific">Clostridium perfringens (strain ATCC 13124 / DSM 756 / JCM 1290 / NCIMB 6125 / NCTC 8237 / Type A)</name>
    <dbReference type="NCBI Taxonomy" id="195103"/>
    <lineage>
        <taxon>Bacteria</taxon>
        <taxon>Bacillati</taxon>
        <taxon>Bacillota</taxon>
        <taxon>Clostridia</taxon>
        <taxon>Eubacteriales</taxon>
        <taxon>Clostridiaceae</taxon>
        <taxon>Clostridium</taxon>
    </lineage>
</organism>
<comment type="similarity">
    <text evidence="5">Belongs to the biotin--protein ligase family.</text>
</comment>
<dbReference type="InterPro" id="IPR036390">
    <property type="entry name" value="WH_DNA-bd_sf"/>
</dbReference>
<evidence type="ECO:0000256" key="4">
    <source>
        <dbReference type="ARBA" id="ARBA00023267"/>
    </source>
</evidence>
<dbReference type="RefSeq" id="WP_003457103.1">
    <property type="nucleotide sequence ID" value="NC_008261.1"/>
</dbReference>
<dbReference type="EMBL" id="CP000246">
    <property type="protein sequence ID" value="ABG84680.1"/>
    <property type="molecule type" value="Genomic_DNA"/>
</dbReference>
<comment type="catalytic activity">
    <reaction evidence="5">
        <text>biotin + L-lysyl-[protein] + ATP = N(6)-biotinyl-L-lysyl-[protein] + AMP + diphosphate + H(+)</text>
        <dbReference type="Rhea" id="RHEA:11756"/>
        <dbReference type="Rhea" id="RHEA-COMP:9752"/>
        <dbReference type="Rhea" id="RHEA-COMP:10505"/>
        <dbReference type="ChEBI" id="CHEBI:15378"/>
        <dbReference type="ChEBI" id="CHEBI:29969"/>
        <dbReference type="ChEBI" id="CHEBI:30616"/>
        <dbReference type="ChEBI" id="CHEBI:33019"/>
        <dbReference type="ChEBI" id="CHEBI:57586"/>
        <dbReference type="ChEBI" id="CHEBI:83144"/>
        <dbReference type="ChEBI" id="CHEBI:456215"/>
        <dbReference type="EC" id="6.3.4.15"/>
    </reaction>
</comment>
<dbReference type="CDD" id="cd16442">
    <property type="entry name" value="BPL"/>
    <property type="match status" value="1"/>
</dbReference>
<evidence type="ECO:0000259" key="6">
    <source>
        <dbReference type="PROSITE" id="PS51733"/>
    </source>
</evidence>
<keyword evidence="3 5" id="KW-0067">ATP-binding</keyword>
<dbReference type="Pfam" id="PF02237">
    <property type="entry name" value="BPL_C"/>
    <property type="match status" value="1"/>
</dbReference>
<dbReference type="eggNOG" id="COG1654">
    <property type="taxonomic scope" value="Bacteria"/>
</dbReference>
<dbReference type="Pfam" id="PF08279">
    <property type="entry name" value="HTH_11"/>
    <property type="match status" value="1"/>
</dbReference>
<dbReference type="PANTHER" id="PTHR12835:SF5">
    <property type="entry name" value="BIOTIN--PROTEIN LIGASE"/>
    <property type="match status" value="1"/>
</dbReference>
<dbReference type="InterPro" id="IPR013196">
    <property type="entry name" value="HTH_11"/>
</dbReference>
<dbReference type="KEGG" id="cpf:CPF_0664"/>
<sequence length="328" mass="36765">MSVKESVLKILEENRERSISGEELAKHLSVSRAAIWKAIKSLRGEGYNISAVTNRGYQLTKDNDLISAEGIKIFLNPKYRENYIRVYKTIDSTNQEAKKLLMDNDIPHGTILIAEEQTAGRGRFQRKFFSPSNKGIYMSVILRPNIELSKAIHITTSAAISVCRAIETLTKKRPKIKWVNDIFLDDKKICGILTEATGNFESGRVENVVVGIGVNFKTDSKDFPEDIKNIAGSVFGGEKPTITRNQLVAEILNELFELCENLEDKSIMTEYRILSLVLGKEVSFLKNNKLNKGLAIDITDEGALVVKYENGEIEYLNSGEVSVKTLNK</sequence>
<reference evidence="7 8" key="1">
    <citation type="journal article" date="2006" name="Genome Res.">
        <title>Skewed genomic variability in strains of the toxigenic bacterial pathogen, Clostridium perfringens.</title>
        <authorList>
            <person name="Myers G.S."/>
            <person name="Rasko D.A."/>
            <person name="Cheung J.K."/>
            <person name="Ravel J."/>
            <person name="Seshadri R."/>
            <person name="Deboy R.T."/>
            <person name="Ren Q."/>
            <person name="Varga J."/>
            <person name="Awad M.M."/>
            <person name="Brinkac L.M."/>
            <person name="Daugherty S.C."/>
            <person name="Haft D.H."/>
            <person name="Dodson R.J."/>
            <person name="Madupu R."/>
            <person name="Nelson W.C."/>
            <person name="Rosovitz M.J."/>
            <person name="Sullivan S.A."/>
            <person name="Khouri H."/>
            <person name="Dimitrov G.I."/>
            <person name="Watkins K.L."/>
            <person name="Mulligan S."/>
            <person name="Benton J."/>
            <person name="Radune D."/>
            <person name="Fisher D.J."/>
            <person name="Atkins H.S."/>
            <person name="Hiscox T."/>
            <person name="Jost B.H."/>
            <person name="Billington S.J."/>
            <person name="Songer J.G."/>
            <person name="McClane B.A."/>
            <person name="Titball R.W."/>
            <person name="Rood J.I."/>
            <person name="Melville S.B."/>
            <person name="Paulsen I.T."/>
        </authorList>
    </citation>
    <scope>NUCLEOTIDE SEQUENCE [LARGE SCALE GENOMIC DNA]</scope>
    <source>
        <strain evidence="8">ATCC 13124 / DSM 756 / JCM 1290 / NCIMB 6125 / NCTC 8237 / S 107 / Type A</strain>
    </source>
</reference>
<dbReference type="GO" id="GO:0003677">
    <property type="term" value="F:DNA binding"/>
    <property type="evidence" value="ECO:0007669"/>
    <property type="project" value="UniProtKB-UniRule"/>
</dbReference>
<dbReference type="InterPro" id="IPR045864">
    <property type="entry name" value="aa-tRNA-synth_II/BPL/LPL"/>
</dbReference>
<dbReference type="InterPro" id="IPR011991">
    <property type="entry name" value="ArsR-like_HTH"/>
</dbReference>
<evidence type="ECO:0000256" key="5">
    <source>
        <dbReference type="HAMAP-Rule" id="MF_00978"/>
    </source>
</evidence>
<dbReference type="Gene3D" id="1.10.10.10">
    <property type="entry name" value="Winged helix-like DNA-binding domain superfamily/Winged helix DNA-binding domain"/>
    <property type="match status" value="1"/>
</dbReference>
<dbReference type="InterPro" id="IPR004143">
    <property type="entry name" value="BPL_LPL_catalytic"/>
</dbReference>
<dbReference type="GO" id="GO:0005524">
    <property type="term" value="F:ATP binding"/>
    <property type="evidence" value="ECO:0007669"/>
    <property type="project" value="UniProtKB-UniRule"/>
</dbReference>
<dbReference type="SUPFAM" id="SSF50037">
    <property type="entry name" value="C-terminal domain of transcriptional repressors"/>
    <property type="match status" value="1"/>
</dbReference>
<dbReference type="AlphaFoldDB" id="A0A0H2YVI6"/>
<dbReference type="InterPro" id="IPR003142">
    <property type="entry name" value="BPL_C"/>
</dbReference>
<dbReference type="NCBIfam" id="TIGR00121">
    <property type="entry name" value="birA_ligase"/>
    <property type="match status" value="1"/>
</dbReference>
<evidence type="ECO:0000256" key="1">
    <source>
        <dbReference type="ARBA" id="ARBA00022598"/>
    </source>
</evidence>
<dbReference type="GO" id="GO:0004077">
    <property type="term" value="F:biotin--[biotin carboxyl-carrier protein] ligase activity"/>
    <property type="evidence" value="ECO:0007669"/>
    <property type="project" value="UniProtKB-UniRule"/>
</dbReference>
<feature type="binding site" evidence="5">
    <location>
        <begin position="121"/>
        <end position="123"/>
    </location>
    <ligand>
        <name>biotin</name>
        <dbReference type="ChEBI" id="CHEBI:57586"/>
    </ligand>
</feature>
<keyword evidence="5" id="KW-0238">DNA-binding</keyword>
<dbReference type="GO" id="GO:0005737">
    <property type="term" value="C:cytoplasm"/>
    <property type="evidence" value="ECO:0007669"/>
    <property type="project" value="TreeGrafter"/>
</dbReference>
<evidence type="ECO:0000256" key="3">
    <source>
        <dbReference type="ARBA" id="ARBA00022840"/>
    </source>
</evidence>
<dbReference type="Pfam" id="PF03099">
    <property type="entry name" value="BPL_LplA_LipB"/>
    <property type="match status" value="1"/>
</dbReference>
<dbReference type="InterPro" id="IPR036388">
    <property type="entry name" value="WH-like_DNA-bd_sf"/>
</dbReference>
<dbReference type="HAMAP" id="MF_00978">
    <property type="entry name" value="Bifunct_BirA"/>
    <property type="match status" value="1"/>
</dbReference>
<keyword evidence="5" id="KW-0804">Transcription</keyword>
<keyword evidence="5" id="KW-0678">Repressor</keyword>
<feature type="binding site" evidence="5">
    <location>
        <position position="188"/>
    </location>
    <ligand>
        <name>biotin</name>
        <dbReference type="ChEBI" id="CHEBI:57586"/>
    </ligand>
</feature>
<feature type="binding site" evidence="5">
    <location>
        <position position="117"/>
    </location>
    <ligand>
        <name>biotin</name>
        <dbReference type="ChEBI" id="CHEBI:57586"/>
    </ligand>
</feature>